<reference evidence="17" key="1">
    <citation type="submission" date="2021-07" db="EMBL/GenBank/DDBJ databases">
        <title>Draft genome of Mortierella alpina, strain LL118, isolated from an aspen leaf litter sample.</title>
        <authorList>
            <person name="Yang S."/>
            <person name="Vinatzer B.A."/>
        </authorList>
    </citation>
    <scope>NUCLEOTIDE SEQUENCE</scope>
    <source>
        <strain evidence="17">LL118</strain>
    </source>
</reference>
<gene>
    <name evidence="17" type="ORF">KVV02_006353</name>
</gene>
<dbReference type="InterPro" id="IPR009072">
    <property type="entry name" value="Histone-fold"/>
</dbReference>
<protein>
    <recommendedName>
        <fullName evidence="16">Translation initiation factor IF2/IF5 domain-containing protein</fullName>
    </recommendedName>
</protein>
<dbReference type="Gene3D" id="1.10.20.10">
    <property type="entry name" value="Histone, subunit A"/>
    <property type="match status" value="1"/>
</dbReference>
<dbReference type="GO" id="GO:0046982">
    <property type="term" value="F:protein heterodimerization activity"/>
    <property type="evidence" value="ECO:0007669"/>
    <property type="project" value="InterPro"/>
</dbReference>
<dbReference type="GO" id="GO:0003677">
    <property type="term" value="F:DNA binding"/>
    <property type="evidence" value="ECO:0007669"/>
    <property type="project" value="UniProtKB-KW"/>
</dbReference>
<dbReference type="GO" id="GO:0016192">
    <property type="term" value="P:vesicle-mediated transport"/>
    <property type="evidence" value="ECO:0007669"/>
    <property type="project" value="InterPro"/>
</dbReference>
<evidence type="ECO:0000256" key="4">
    <source>
        <dbReference type="ARBA" id="ARBA00022540"/>
    </source>
</evidence>
<feature type="compositionally biased region" description="Acidic residues" evidence="14">
    <location>
        <begin position="1336"/>
        <end position="1368"/>
    </location>
</feature>
<feature type="region of interest" description="Disordered" evidence="14">
    <location>
        <begin position="642"/>
        <end position="707"/>
    </location>
</feature>
<dbReference type="InterPro" id="IPR016189">
    <property type="entry name" value="Transl_init_fac_IF2/IF5_N"/>
</dbReference>
<evidence type="ECO:0000256" key="13">
    <source>
        <dbReference type="ARBA" id="ARBA00038129"/>
    </source>
</evidence>
<feature type="region of interest" description="Disordered" evidence="14">
    <location>
        <begin position="510"/>
        <end position="529"/>
    </location>
</feature>
<dbReference type="InterPro" id="IPR016190">
    <property type="entry name" value="Transl_init_fac_IF2/IF5_Zn-bd"/>
</dbReference>
<feature type="region of interest" description="Disordered" evidence="14">
    <location>
        <begin position="1121"/>
        <end position="1145"/>
    </location>
</feature>
<dbReference type="Pfam" id="PF01873">
    <property type="entry name" value="eIF-5_eIF-2B"/>
    <property type="match status" value="1"/>
</dbReference>
<comment type="subcellular location">
    <subcellularLocation>
        <location evidence="2">Membrane</location>
        <topology evidence="2">Multi-pass membrane protein</topology>
    </subcellularLocation>
    <subcellularLocation>
        <location evidence="1">Nucleus</location>
    </subcellularLocation>
</comment>
<evidence type="ECO:0000256" key="5">
    <source>
        <dbReference type="ARBA" id="ARBA00022692"/>
    </source>
</evidence>
<evidence type="ECO:0000256" key="14">
    <source>
        <dbReference type="SAM" id="MobiDB-lite"/>
    </source>
</evidence>
<evidence type="ECO:0000256" key="9">
    <source>
        <dbReference type="ARBA" id="ARBA00023125"/>
    </source>
</evidence>
<evidence type="ECO:0000313" key="18">
    <source>
        <dbReference type="Proteomes" id="UP000717515"/>
    </source>
</evidence>
<accession>A0A9P8IF62</accession>
<feature type="region of interest" description="Disordered" evidence="14">
    <location>
        <begin position="1329"/>
        <end position="1368"/>
    </location>
</feature>
<dbReference type="Gene3D" id="1.25.40.10">
    <property type="entry name" value="Tetratricopeptide repeat domain"/>
    <property type="match status" value="1"/>
</dbReference>
<evidence type="ECO:0000313" key="17">
    <source>
        <dbReference type="EMBL" id="KAG9327649.1"/>
    </source>
</evidence>
<dbReference type="SUPFAM" id="SSF47113">
    <property type="entry name" value="Histone-fold"/>
    <property type="match status" value="1"/>
</dbReference>
<feature type="compositionally biased region" description="Polar residues" evidence="14">
    <location>
        <begin position="561"/>
        <end position="576"/>
    </location>
</feature>
<evidence type="ECO:0000256" key="8">
    <source>
        <dbReference type="ARBA" id="ARBA00023015"/>
    </source>
</evidence>
<evidence type="ECO:0000256" key="10">
    <source>
        <dbReference type="ARBA" id="ARBA00023136"/>
    </source>
</evidence>
<dbReference type="GO" id="GO:0005634">
    <property type="term" value="C:nucleus"/>
    <property type="evidence" value="ECO:0007669"/>
    <property type="project" value="UniProtKB-SubCell"/>
</dbReference>
<comment type="caution">
    <text evidence="17">The sequence shown here is derived from an EMBL/GenBank/DDBJ whole genome shotgun (WGS) entry which is preliminary data.</text>
</comment>
<keyword evidence="8" id="KW-0805">Transcription regulation</keyword>
<evidence type="ECO:0000256" key="3">
    <source>
        <dbReference type="ARBA" id="ARBA00010397"/>
    </source>
</evidence>
<dbReference type="GO" id="GO:0012505">
    <property type="term" value="C:endomembrane system"/>
    <property type="evidence" value="ECO:0007669"/>
    <property type="project" value="UniProtKB-ARBA"/>
</dbReference>
<dbReference type="SUPFAM" id="SSF48452">
    <property type="entry name" value="TPR-like"/>
    <property type="match status" value="1"/>
</dbReference>
<evidence type="ECO:0000256" key="12">
    <source>
        <dbReference type="ARBA" id="ARBA00023242"/>
    </source>
</evidence>
<evidence type="ECO:0000256" key="6">
    <source>
        <dbReference type="ARBA" id="ARBA00022917"/>
    </source>
</evidence>
<dbReference type="InterPro" id="IPR007125">
    <property type="entry name" value="H2A/H2B/H3"/>
</dbReference>
<keyword evidence="7 15" id="KW-1133">Transmembrane helix</keyword>
<evidence type="ECO:0000259" key="16">
    <source>
        <dbReference type="SMART" id="SM00653"/>
    </source>
</evidence>
<dbReference type="InterPro" id="IPR007305">
    <property type="entry name" value="Vesicle_transpt_Got1/SFT2"/>
</dbReference>
<feature type="region of interest" description="Disordered" evidence="14">
    <location>
        <begin position="932"/>
        <end position="971"/>
    </location>
</feature>
<dbReference type="FunFam" id="1.10.20.10:FF:000006">
    <property type="entry name" value="Nuclear transcription factor Y subunit gamma"/>
    <property type="match status" value="1"/>
</dbReference>
<feature type="compositionally biased region" description="Acidic residues" evidence="14">
    <location>
        <begin position="1123"/>
        <end position="1133"/>
    </location>
</feature>
<proteinExistence type="inferred from homology"/>
<feature type="compositionally biased region" description="Basic and acidic residues" evidence="14">
    <location>
        <begin position="578"/>
        <end position="593"/>
    </location>
</feature>
<dbReference type="CDD" id="cd22908">
    <property type="entry name" value="HFD_NFYC-like"/>
    <property type="match status" value="1"/>
</dbReference>
<dbReference type="PANTHER" id="PTHR23001">
    <property type="entry name" value="EUKARYOTIC TRANSLATION INITIATION FACTOR"/>
    <property type="match status" value="1"/>
</dbReference>
<keyword evidence="12" id="KW-0539">Nucleus</keyword>
<dbReference type="GO" id="GO:0003743">
    <property type="term" value="F:translation initiation factor activity"/>
    <property type="evidence" value="ECO:0007669"/>
    <property type="project" value="UniProtKB-KW"/>
</dbReference>
<keyword evidence="9" id="KW-0238">DNA-binding</keyword>
<evidence type="ECO:0000256" key="1">
    <source>
        <dbReference type="ARBA" id="ARBA00004123"/>
    </source>
</evidence>
<feature type="compositionally biased region" description="Polar residues" evidence="14">
    <location>
        <begin position="31"/>
        <end position="43"/>
    </location>
</feature>
<feature type="compositionally biased region" description="Basic and acidic residues" evidence="14">
    <location>
        <begin position="946"/>
        <end position="967"/>
    </location>
</feature>
<organism evidence="17 18">
    <name type="scientific">Mortierella alpina</name>
    <name type="common">Oleaginous fungus</name>
    <name type="synonym">Mortierella renispora</name>
    <dbReference type="NCBI Taxonomy" id="64518"/>
    <lineage>
        <taxon>Eukaryota</taxon>
        <taxon>Fungi</taxon>
        <taxon>Fungi incertae sedis</taxon>
        <taxon>Mucoromycota</taxon>
        <taxon>Mortierellomycotina</taxon>
        <taxon>Mortierellomycetes</taxon>
        <taxon>Mortierellales</taxon>
        <taxon>Mortierellaceae</taxon>
        <taxon>Mortierella</taxon>
    </lineage>
</organism>
<feature type="domain" description="Translation initiation factor IF2/IF5" evidence="16">
    <location>
        <begin position="802"/>
        <end position="911"/>
    </location>
</feature>
<dbReference type="SUPFAM" id="SSF75689">
    <property type="entry name" value="Zinc-binding domain of translation initiation factor 2 beta"/>
    <property type="match status" value="1"/>
</dbReference>
<dbReference type="GO" id="GO:0003729">
    <property type="term" value="F:mRNA binding"/>
    <property type="evidence" value="ECO:0007669"/>
    <property type="project" value="TreeGrafter"/>
</dbReference>
<feature type="region of interest" description="Disordered" evidence="14">
    <location>
        <begin position="550"/>
        <end position="593"/>
    </location>
</feature>
<dbReference type="InterPro" id="IPR045196">
    <property type="entry name" value="IF2/IF5"/>
</dbReference>
<dbReference type="GO" id="GO:0005850">
    <property type="term" value="C:eukaryotic translation initiation factor 2 complex"/>
    <property type="evidence" value="ECO:0007669"/>
    <property type="project" value="TreeGrafter"/>
</dbReference>
<feature type="region of interest" description="Disordered" evidence="14">
    <location>
        <begin position="722"/>
        <end position="770"/>
    </location>
</feature>
<keyword evidence="4" id="KW-0396">Initiation factor</keyword>
<evidence type="ECO:0000256" key="11">
    <source>
        <dbReference type="ARBA" id="ARBA00023163"/>
    </source>
</evidence>
<keyword evidence="5 15" id="KW-0812">Transmembrane</keyword>
<feature type="transmembrane region" description="Helical" evidence="15">
    <location>
        <begin position="341"/>
        <end position="362"/>
    </location>
</feature>
<dbReference type="InterPro" id="IPR011990">
    <property type="entry name" value="TPR-like_helical_dom_sf"/>
</dbReference>
<feature type="compositionally biased region" description="Low complexity" evidence="14">
    <location>
        <begin position="932"/>
        <end position="945"/>
    </location>
</feature>
<dbReference type="GO" id="GO:0016020">
    <property type="term" value="C:membrane"/>
    <property type="evidence" value="ECO:0007669"/>
    <property type="project" value="UniProtKB-SubCell"/>
</dbReference>
<dbReference type="InterPro" id="IPR002735">
    <property type="entry name" value="Transl_init_fac_IF2/IF5_dom"/>
</dbReference>
<feature type="compositionally biased region" description="Low complexity" evidence="14">
    <location>
        <begin position="1"/>
        <end position="18"/>
    </location>
</feature>
<dbReference type="GO" id="GO:0031369">
    <property type="term" value="F:translation initiation factor binding"/>
    <property type="evidence" value="ECO:0007669"/>
    <property type="project" value="TreeGrafter"/>
</dbReference>
<feature type="region of interest" description="Disordered" evidence="14">
    <location>
        <begin position="1"/>
        <end position="67"/>
    </location>
</feature>
<feature type="compositionally biased region" description="Low complexity" evidence="14">
    <location>
        <begin position="659"/>
        <end position="668"/>
    </location>
</feature>
<evidence type="ECO:0000256" key="2">
    <source>
        <dbReference type="ARBA" id="ARBA00004141"/>
    </source>
</evidence>
<feature type="compositionally biased region" description="Acidic residues" evidence="14">
    <location>
        <begin position="693"/>
        <end position="704"/>
    </location>
</feature>
<dbReference type="GO" id="GO:0001731">
    <property type="term" value="P:formation of translation preinitiation complex"/>
    <property type="evidence" value="ECO:0007669"/>
    <property type="project" value="TreeGrafter"/>
</dbReference>
<keyword evidence="10 15" id="KW-0472">Membrane</keyword>
<dbReference type="FunFam" id="3.30.30.170:FF:000001">
    <property type="entry name" value="Eukaryotic translation initiation factor 2 subunit"/>
    <property type="match status" value="1"/>
</dbReference>
<dbReference type="EMBL" id="JAIFTL010000002">
    <property type="protein sequence ID" value="KAG9327649.1"/>
    <property type="molecule type" value="Genomic_DNA"/>
</dbReference>
<name>A0A9P8IF62_MORAP</name>
<evidence type="ECO:0000256" key="7">
    <source>
        <dbReference type="ARBA" id="ARBA00022989"/>
    </source>
</evidence>
<comment type="similarity">
    <text evidence="3">Belongs to the eIF-2-beta/eIF-5 family.</text>
</comment>
<dbReference type="Pfam" id="PF00125">
    <property type="entry name" value="Histone"/>
    <property type="match status" value="1"/>
</dbReference>
<dbReference type="Gene3D" id="3.30.30.170">
    <property type="match status" value="1"/>
</dbReference>
<dbReference type="Proteomes" id="UP000717515">
    <property type="component" value="Unassembled WGS sequence"/>
</dbReference>
<sequence>MDPRYQQQQQAQYQHQRQNSIGDRYPPMMDPSSNSSLYQQPQYQPMFPVLPSMSHPPPPLQHHHDPSLAHHQPMQQAHMHLLQSFWMKQMHEIQNVPQDYKLHHLPLARIKKVMKTDDDVKAKMISADAPMIFDKGCDIFITELTLRAWIHAEENKRRTLQRSDIAAAIAKTDTFDFLIDIVPREEYRISLPKEHKSHYGIAALDRRQSHEVFQPIPGQSAAMGDRRPSGVTGFGEDGRMGPNLSLEGYPFPYTMLDSGGFALEQQEGAQPGGQIQNMNQQRQPSLQLKGRSLAGSSDLSSFLTPDNDLSYSPKIGVGLTAFGLFFMLMGVLMFFDGGLLAIGNILFLAGLTLVIGTQKTIFFFARRQKIRGTICFFGGILLVFIKWPKIGVIVELFGFINLFGHHRLFEEVACHWKYLERARDLQGGRSYERPKAASLELTCLSYQMHNFKAKAKKQLVAALALPSCQSTQHRISMKRRLHVETYQKDNTALNDVSLLPDVDEQKAQGYQDASTGVWPNGVSTQESYESGADGIEGRVLRKMKRIKLDSESPPAEPFDNLNLSPSQLDATRSASYETPHHVPERSIHEQHPHAARADLRVLRPFRISTKSSDSQEAETSFTSTDMPTAIYNLVFDLSMKKKKKKSKKTEEEPTEEAATEAQEAAPTDAAEEDPMAMFGEKKKKKKKVKVEDDANAEGGEEAGEAGDSLDFGELRKKKKKSKKVDFSAFEDGQDQEGEDGARDPDDIFAAEDEDGVPRSSSKAGGEAEEGWIGSNRDYTYTELLSRVFKILRQNNPELAGEKKRYTIVPPSVMRDGNKKTVFANVADICKRMHRQPEHVIQFLFAELGTSGSIDGSQRLVIKGRFQQKQIEAVLRRYIVEYVTCKTCKSPDTILTKENRLFFLQCEACGSTRSVSAIKSGFQAQTGKRAAQRVKAAAAASSPEAPANEKHEPKKPRTEAADGQQHAEDCEDPSCEGCAEGEVVLQFETKPSAVDLFQMAREEVAGPKPSSGESAGLSRMAKALFDKAIEEFEVLDKAHAHIDLKDGSEDATKALEIKLQHAACMVAVGNAMPSSEMLQEGTRMFEQLDKTMEHLNGSVLVGLGIAAVSQARDLRKQAMKNLTQEDDEDDDEPSEEQREAASLISNPEAKLADQAIQAFNSGLALLMKTKIDSYAQESIRAAQELEEYGVSLDLKLNADLARKVFDSAVKHLEHVQSTNSDLIDSNADVLTIYGSCLYSKARLVDNQNSGDQNPATTFVEKAINLLSMAEELQDGSGDAKTLEALGQAYLMSTNLVDDEDVIMERFDAATEKLSRALELDPDNDVLREQVDALQGSDNEEGNGYENEYEGGEDEEDDEGLSAGDEEDEA</sequence>
<comment type="similarity">
    <text evidence="13">Belongs to the NFYC/HAP5 subunit family.</text>
</comment>
<keyword evidence="6" id="KW-0648">Protein biosynthesis</keyword>
<dbReference type="SMART" id="SM00653">
    <property type="entry name" value="eIF2B_5"/>
    <property type="match status" value="1"/>
</dbReference>
<feature type="transmembrane region" description="Helical" evidence="15">
    <location>
        <begin position="315"/>
        <end position="335"/>
    </location>
</feature>
<evidence type="ECO:0000256" key="15">
    <source>
        <dbReference type="SAM" id="Phobius"/>
    </source>
</evidence>
<dbReference type="Pfam" id="PF04178">
    <property type="entry name" value="Got1"/>
    <property type="match status" value="1"/>
</dbReference>
<dbReference type="PANTHER" id="PTHR23001:SF3">
    <property type="entry name" value="EUKARYOTIC TRANSLATION INITIATION FACTOR 2 SUBUNIT 2"/>
    <property type="match status" value="1"/>
</dbReference>
<feature type="transmembrane region" description="Helical" evidence="15">
    <location>
        <begin position="374"/>
        <end position="400"/>
    </location>
</feature>
<keyword evidence="11" id="KW-0804">Transcription</keyword>
<dbReference type="SUPFAM" id="SSF100966">
    <property type="entry name" value="Translation initiation factor 2 beta, aIF2beta, N-terminal domain"/>
    <property type="match status" value="1"/>
</dbReference>